<feature type="non-terminal residue" evidence="2">
    <location>
        <position position="92"/>
    </location>
</feature>
<accession>S8DJG4</accession>
<dbReference type="PANTHER" id="PTHR42646:SF2">
    <property type="entry name" value="5'-3' EXONUCLEASE FAMILY PROTEIN"/>
    <property type="match status" value="1"/>
</dbReference>
<organism evidence="2 3">
    <name type="scientific">Genlisea aurea</name>
    <dbReference type="NCBI Taxonomy" id="192259"/>
    <lineage>
        <taxon>Eukaryota</taxon>
        <taxon>Viridiplantae</taxon>
        <taxon>Streptophyta</taxon>
        <taxon>Embryophyta</taxon>
        <taxon>Tracheophyta</taxon>
        <taxon>Spermatophyta</taxon>
        <taxon>Magnoliopsida</taxon>
        <taxon>eudicotyledons</taxon>
        <taxon>Gunneridae</taxon>
        <taxon>Pentapetalae</taxon>
        <taxon>asterids</taxon>
        <taxon>lamiids</taxon>
        <taxon>Lamiales</taxon>
        <taxon>Lentibulariaceae</taxon>
        <taxon>Genlisea</taxon>
    </lineage>
</organism>
<dbReference type="InterPro" id="IPR029060">
    <property type="entry name" value="PIN-like_dom_sf"/>
</dbReference>
<dbReference type="InterPro" id="IPR020046">
    <property type="entry name" value="5-3_exonucl_a-hlix_arch_N"/>
</dbReference>
<comment type="caution">
    <text evidence="2">The sequence shown here is derived from an EMBL/GenBank/DDBJ whole genome shotgun (WGS) entry which is preliminary data.</text>
</comment>
<sequence>QTLSRSAVFDPVVHDNIAATTSHSKGRLMLIDGTAIIYRAYYKLIAKLHHGHLPNADGNGDWVLTIFTALSLIIDVLEFRPSHIAVVFDHDG</sequence>
<dbReference type="AlphaFoldDB" id="S8DJG4"/>
<dbReference type="SUPFAM" id="SSF88723">
    <property type="entry name" value="PIN domain-like"/>
    <property type="match status" value="1"/>
</dbReference>
<reference evidence="2 3" key="1">
    <citation type="journal article" date="2013" name="BMC Genomics">
        <title>The miniature genome of a carnivorous plant Genlisea aurea contains a low number of genes and short non-coding sequences.</title>
        <authorList>
            <person name="Leushkin E.V."/>
            <person name="Sutormin R.A."/>
            <person name="Nabieva E.R."/>
            <person name="Penin A.A."/>
            <person name="Kondrashov A.S."/>
            <person name="Logacheva M.D."/>
        </authorList>
    </citation>
    <scope>NUCLEOTIDE SEQUENCE [LARGE SCALE GENOMIC DNA]</scope>
</reference>
<dbReference type="EMBL" id="AUSU01005760">
    <property type="protein sequence ID" value="EPS63003.1"/>
    <property type="molecule type" value="Genomic_DNA"/>
</dbReference>
<keyword evidence="3" id="KW-1185">Reference proteome</keyword>
<feature type="domain" description="5'-3' exonuclease alpha-helical arch N-terminal" evidence="1">
    <location>
        <begin position="27"/>
        <end position="90"/>
    </location>
</feature>
<dbReference type="PANTHER" id="PTHR42646">
    <property type="entry name" value="FLAP ENDONUCLEASE XNI"/>
    <property type="match status" value="1"/>
</dbReference>
<name>S8DJG4_9LAMI</name>
<proteinExistence type="predicted"/>
<dbReference type="InterPro" id="IPR038969">
    <property type="entry name" value="FEN"/>
</dbReference>
<dbReference type="GO" id="GO:0003677">
    <property type="term" value="F:DNA binding"/>
    <property type="evidence" value="ECO:0007669"/>
    <property type="project" value="InterPro"/>
</dbReference>
<gene>
    <name evidence="2" type="ORF">M569_11784</name>
</gene>
<dbReference type="Gene3D" id="3.40.50.1010">
    <property type="entry name" value="5'-nuclease"/>
    <property type="match status" value="1"/>
</dbReference>
<evidence type="ECO:0000313" key="2">
    <source>
        <dbReference type="EMBL" id="EPS63003.1"/>
    </source>
</evidence>
<evidence type="ECO:0000259" key="1">
    <source>
        <dbReference type="Pfam" id="PF02739"/>
    </source>
</evidence>
<evidence type="ECO:0000313" key="3">
    <source>
        <dbReference type="Proteomes" id="UP000015453"/>
    </source>
</evidence>
<dbReference type="Proteomes" id="UP000015453">
    <property type="component" value="Unassembled WGS sequence"/>
</dbReference>
<dbReference type="OrthoDB" id="1749098at2759"/>
<dbReference type="GO" id="GO:0033567">
    <property type="term" value="P:DNA replication, Okazaki fragment processing"/>
    <property type="evidence" value="ECO:0007669"/>
    <property type="project" value="InterPro"/>
</dbReference>
<feature type="non-terminal residue" evidence="2">
    <location>
        <position position="1"/>
    </location>
</feature>
<protein>
    <recommendedName>
        <fullName evidence="1">5'-3' exonuclease alpha-helical arch N-terminal domain-containing protein</fullName>
    </recommendedName>
</protein>
<dbReference type="GO" id="GO:0017108">
    <property type="term" value="F:5'-flap endonuclease activity"/>
    <property type="evidence" value="ECO:0007669"/>
    <property type="project" value="InterPro"/>
</dbReference>
<dbReference type="Pfam" id="PF02739">
    <property type="entry name" value="5_3_exonuc_N"/>
    <property type="match status" value="1"/>
</dbReference>